<gene>
    <name evidence="2" type="ORF">A5707_12155</name>
</gene>
<evidence type="ECO:0000313" key="2">
    <source>
        <dbReference type="EMBL" id="OBI52682.1"/>
    </source>
</evidence>
<dbReference type="Proteomes" id="UP000093592">
    <property type="component" value="Unassembled WGS sequence"/>
</dbReference>
<organism evidence="2 3">
    <name type="scientific">Mycobacterium kyorinense</name>
    <dbReference type="NCBI Taxonomy" id="487514"/>
    <lineage>
        <taxon>Bacteria</taxon>
        <taxon>Bacillati</taxon>
        <taxon>Actinomycetota</taxon>
        <taxon>Actinomycetes</taxon>
        <taxon>Mycobacteriales</taxon>
        <taxon>Mycobacteriaceae</taxon>
        <taxon>Mycobacterium</taxon>
    </lineage>
</organism>
<proteinExistence type="predicted"/>
<name>A0A1A2ZT77_9MYCO</name>
<evidence type="ECO:0000256" key="1">
    <source>
        <dbReference type="SAM" id="MobiDB-lite"/>
    </source>
</evidence>
<evidence type="ECO:0000313" key="3">
    <source>
        <dbReference type="Proteomes" id="UP000093592"/>
    </source>
</evidence>
<sequence length="273" mass="27512">MTKNTQATIDSLRTAADHADGLLANAVKNSKHEVKIKVGSSEWDNSDYRKKTKPKEFGDPKEAKKEPKKPKVEVTAAEAKTRKVGAVVDKDLLKGEHKFGENGPSVKGNVSMDAFTAQAGANAKVTSTGISAGANANATLVGAEAKGSGKWGIASGEASGRAAVEANAKASASVGKDGINAHGEAFAGGRLTGDLSGEVGGVGVGAHGELQAGIGASADVNAGIHDGKLKVGGSLGACLGVGGKVSFNVEIDPGKVTHTVQDGAKKVAKWFGF</sequence>
<dbReference type="AlphaFoldDB" id="A0A1A2ZT77"/>
<dbReference type="EMBL" id="LZKJ01000017">
    <property type="protein sequence ID" value="OBI52682.1"/>
    <property type="molecule type" value="Genomic_DNA"/>
</dbReference>
<reference evidence="3" key="1">
    <citation type="submission" date="2016-06" db="EMBL/GenBank/DDBJ databases">
        <authorList>
            <person name="Sutton G."/>
            <person name="Brinkac L."/>
            <person name="Sanka R."/>
            <person name="Adams M."/>
            <person name="Lau E."/>
            <person name="Sam S."/>
            <person name="Sreng N."/>
            <person name="Him V."/>
            <person name="Kerleguer A."/>
            <person name="Cheng S."/>
        </authorList>
    </citation>
    <scope>NUCLEOTIDE SEQUENCE [LARGE SCALE GENOMIC DNA]</scope>
    <source>
        <strain evidence="3">E861</strain>
    </source>
</reference>
<protein>
    <submittedName>
        <fullName evidence="2">Uncharacterized protein</fullName>
    </submittedName>
</protein>
<accession>A0A1A2ZT77</accession>
<feature type="region of interest" description="Disordered" evidence="1">
    <location>
        <begin position="38"/>
        <end position="77"/>
    </location>
</feature>
<feature type="compositionally biased region" description="Basic and acidic residues" evidence="1">
    <location>
        <begin position="46"/>
        <end position="72"/>
    </location>
</feature>
<comment type="caution">
    <text evidence="2">The sequence shown here is derived from an EMBL/GenBank/DDBJ whole genome shotgun (WGS) entry which is preliminary data.</text>
</comment>